<evidence type="ECO:0000313" key="7">
    <source>
        <dbReference type="Proteomes" id="UP000276301"/>
    </source>
</evidence>
<dbReference type="EMBL" id="RCHT01000008">
    <property type="protein sequence ID" value="RLL11573.1"/>
    <property type="molecule type" value="Genomic_DNA"/>
</dbReference>
<evidence type="ECO:0000259" key="5">
    <source>
        <dbReference type="PROSITE" id="PS50893"/>
    </source>
</evidence>
<dbReference type="Pfam" id="PF00005">
    <property type="entry name" value="ABC_tran"/>
    <property type="match status" value="1"/>
</dbReference>
<dbReference type="PROSITE" id="PS00211">
    <property type="entry name" value="ABC_TRANSPORTER_1"/>
    <property type="match status" value="1"/>
</dbReference>
<proteinExistence type="inferred from homology"/>
<comment type="similarity">
    <text evidence="1">Belongs to the ABC transporter superfamily.</text>
</comment>
<evidence type="ECO:0000256" key="4">
    <source>
        <dbReference type="ARBA" id="ARBA00022840"/>
    </source>
</evidence>
<dbReference type="NCBIfam" id="TIGR01727">
    <property type="entry name" value="oligo_HPY"/>
    <property type="match status" value="1"/>
</dbReference>
<keyword evidence="4 6" id="KW-0067">ATP-binding</keyword>
<keyword evidence="7" id="KW-1185">Reference proteome</keyword>
<organism evidence="6 7">
    <name type="scientific">Anaerotruncus massiliensis</name>
    <name type="common">ex Liu et al. 2021</name>
    <dbReference type="NCBI Taxonomy" id="2321404"/>
    <lineage>
        <taxon>Bacteria</taxon>
        <taxon>Bacillati</taxon>
        <taxon>Bacillota</taxon>
        <taxon>Clostridia</taxon>
        <taxon>Eubacteriales</taxon>
        <taxon>Oscillospiraceae</taxon>
        <taxon>Anaerotruncus</taxon>
    </lineage>
</organism>
<reference evidence="6 7" key="1">
    <citation type="submission" date="2018-10" db="EMBL/GenBank/DDBJ databases">
        <title>Anaerotruncus faecis sp. nov., isolated from human feces.</title>
        <authorList>
            <person name="Wang Y.-J."/>
        </authorList>
    </citation>
    <scope>NUCLEOTIDE SEQUENCE [LARGE SCALE GENOMIC DNA]</scope>
    <source>
        <strain evidence="6 7">22A2-44</strain>
    </source>
</reference>
<keyword evidence="2" id="KW-0813">Transport</keyword>
<dbReference type="InterPro" id="IPR027417">
    <property type="entry name" value="P-loop_NTPase"/>
</dbReference>
<dbReference type="SUPFAM" id="SSF52540">
    <property type="entry name" value="P-loop containing nucleoside triphosphate hydrolases"/>
    <property type="match status" value="1"/>
</dbReference>
<dbReference type="AlphaFoldDB" id="A0A498CRG8"/>
<dbReference type="InterPro" id="IPR013563">
    <property type="entry name" value="Oligopep_ABC_C"/>
</dbReference>
<dbReference type="GO" id="GO:0016887">
    <property type="term" value="F:ATP hydrolysis activity"/>
    <property type="evidence" value="ECO:0007669"/>
    <property type="project" value="InterPro"/>
</dbReference>
<dbReference type="InterPro" id="IPR003439">
    <property type="entry name" value="ABC_transporter-like_ATP-bd"/>
</dbReference>
<accession>A0A498CRG8</accession>
<dbReference type="Gene3D" id="3.40.50.300">
    <property type="entry name" value="P-loop containing nucleotide triphosphate hydrolases"/>
    <property type="match status" value="1"/>
</dbReference>
<dbReference type="PANTHER" id="PTHR43776">
    <property type="entry name" value="TRANSPORT ATP-BINDING PROTEIN"/>
    <property type="match status" value="1"/>
</dbReference>
<comment type="caution">
    <text evidence="6">The sequence shown here is derived from an EMBL/GenBank/DDBJ whole genome shotgun (WGS) entry which is preliminary data.</text>
</comment>
<dbReference type="SMART" id="SM00382">
    <property type="entry name" value="AAA"/>
    <property type="match status" value="1"/>
</dbReference>
<sequence>MTAQNSAAGQGAQAPLLEVRDLSTYFPVYGGALSTVKGYVHAVDGVSFTVNQHETLGLVGESGCGKSTLIRSILLLEKPTKGQILFEGQDMQAMKAAQLRHLRRNLQIVFQDPYAALDPRMTIGQIIGEPLRVHGEADAAQRERQVKELLEMVGLQRGYYHRYPHEFSGGQRQRVSIARALALRPKLILCDEPVSALDVSIQSQILNLLRSLQSEFGLTYIFISHALNVVRYVSDRVGVMYLGKLVELAPVKELYTTPRHPYTRALLSAIPIPDPTVSRERILLQGDLPNPKNPPAGCRFHTRCPFAADECRAAEPALTEVAPGCQVACHRAVRGEI</sequence>
<protein>
    <submittedName>
        <fullName evidence="6">Dipeptide ABC transporter ATP-binding protein</fullName>
    </submittedName>
</protein>
<dbReference type="CDD" id="cd03257">
    <property type="entry name" value="ABC_NikE_OppD_transporters"/>
    <property type="match status" value="1"/>
</dbReference>
<dbReference type="GO" id="GO:0055085">
    <property type="term" value="P:transmembrane transport"/>
    <property type="evidence" value="ECO:0007669"/>
    <property type="project" value="UniProtKB-ARBA"/>
</dbReference>
<evidence type="ECO:0000256" key="3">
    <source>
        <dbReference type="ARBA" id="ARBA00022741"/>
    </source>
</evidence>
<dbReference type="FunFam" id="3.40.50.300:FF:000016">
    <property type="entry name" value="Oligopeptide ABC transporter ATP-binding component"/>
    <property type="match status" value="1"/>
</dbReference>
<dbReference type="PANTHER" id="PTHR43776:SF7">
    <property type="entry name" value="D,D-DIPEPTIDE TRANSPORT ATP-BINDING PROTEIN DDPF-RELATED"/>
    <property type="match status" value="1"/>
</dbReference>
<evidence type="ECO:0000256" key="1">
    <source>
        <dbReference type="ARBA" id="ARBA00005417"/>
    </source>
</evidence>
<dbReference type="GO" id="GO:0005524">
    <property type="term" value="F:ATP binding"/>
    <property type="evidence" value="ECO:0007669"/>
    <property type="project" value="UniProtKB-KW"/>
</dbReference>
<dbReference type="RefSeq" id="WP_121586684.1">
    <property type="nucleotide sequence ID" value="NZ_RCHT01000008.1"/>
</dbReference>
<dbReference type="InterPro" id="IPR017871">
    <property type="entry name" value="ABC_transporter-like_CS"/>
</dbReference>
<dbReference type="Proteomes" id="UP000276301">
    <property type="component" value="Unassembled WGS sequence"/>
</dbReference>
<dbReference type="InterPro" id="IPR003593">
    <property type="entry name" value="AAA+_ATPase"/>
</dbReference>
<gene>
    <name evidence="6" type="ORF">D4A47_06635</name>
</gene>
<evidence type="ECO:0000313" key="6">
    <source>
        <dbReference type="EMBL" id="RLL11573.1"/>
    </source>
</evidence>
<name>A0A498CRG8_9FIRM</name>
<dbReference type="GO" id="GO:0015833">
    <property type="term" value="P:peptide transport"/>
    <property type="evidence" value="ECO:0007669"/>
    <property type="project" value="InterPro"/>
</dbReference>
<feature type="domain" description="ABC transporter" evidence="5">
    <location>
        <begin position="17"/>
        <end position="267"/>
    </location>
</feature>
<dbReference type="PROSITE" id="PS50893">
    <property type="entry name" value="ABC_TRANSPORTER_2"/>
    <property type="match status" value="1"/>
</dbReference>
<evidence type="ECO:0000256" key="2">
    <source>
        <dbReference type="ARBA" id="ARBA00022448"/>
    </source>
</evidence>
<dbReference type="NCBIfam" id="NF008453">
    <property type="entry name" value="PRK11308.1"/>
    <property type="match status" value="1"/>
</dbReference>
<dbReference type="Pfam" id="PF08352">
    <property type="entry name" value="oligo_HPY"/>
    <property type="match status" value="1"/>
</dbReference>
<dbReference type="InterPro" id="IPR050319">
    <property type="entry name" value="ABC_transp_ATP-bind"/>
</dbReference>
<keyword evidence="3" id="KW-0547">Nucleotide-binding</keyword>